<evidence type="ECO:0000256" key="1">
    <source>
        <dbReference type="ARBA" id="ARBA00000757"/>
    </source>
</evidence>
<dbReference type="InterPro" id="IPR014710">
    <property type="entry name" value="RmlC-like_jellyroll"/>
</dbReference>
<dbReference type="PANTHER" id="PTHR10309:SF0">
    <property type="entry name" value="MANNOSE-6-PHOSPHATE ISOMERASE"/>
    <property type="match status" value="1"/>
</dbReference>
<feature type="domain" description="Phosphomannose isomerase type I catalytic" evidence="13">
    <location>
        <begin position="2"/>
        <end position="144"/>
    </location>
</feature>
<evidence type="ECO:0000256" key="2">
    <source>
        <dbReference type="ARBA" id="ARBA00004666"/>
    </source>
</evidence>
<feature type="active site" evidence="10">
    <location>
        <position position="282"/>
    </location>
</feature>
<dbReference type="EMBL" id="LR022820">
    <property type="protein sequence ID" value="SVE92439.1"/>
    <property type="molecule type" value="mRNA"/>
</dbReference>
<feature type="binding site" evidence="11">
    <location>
        <position position="102"/>
    </location>
    <ligand>
        <name>Zn(2+)</name>
        <dbReference type="ChEBI" id="CHEBI:29105"/>
    </ligand>
</feature>
<dbReference type="Gene3D" id="2.60.120.10">
    <property type="entry name" value="Jelly Rolls"/>
    <property type="match status" value="2"/>
</dbReference>
<dbReference type="PROSITE" id="PS00965">
    <property type="entry name" value="PMI_I_1"/>
    <property type="match status" value="1"/>
</dbReference>
<keyword evidence="7" id="KW-0413">Isomerase</keyword>
<organism evidence="15">
    <name type="scientific">Megafenestra aurita</name>
    <dbReference type="NCBI Taxonomy" id="2291010"/>
    <lineage>
        <taxon>Eukaryota</taxon>
        <taxon>Metazoa</taxon>
        <taxon>Ecdysozoa</taxon>
        <taxon>Arthropoda</taxon>
        <taxon>Crustacea</taxon>
        <taxon>Branchiopoda</taxon>
        <taxon>Diplostraca</taxon>
        <taxon>Cladocera</taxon>
        <taxon>Anomopoda</taxon>
        <taxon>Daphniidae</taxon>
        <taxon>Megafenestra</taxon>
    </lineage>
</organism>
<reference evidence="15" key="1">
    <citation type="submission" date="2018-08" db="EMBL/GenBank/DDBJ databases">
        <authorList>
            <person name="Cornetti L."/>
        </authorList>
    </citation>
    <scope>NUCLEOTIDE SEQUENCE</scope>
    <source>
        <strain evidence="15">CH-H-2</strain>
    </source>
</reference>
<dbReference type="NCBIfam" id="TIGR00218">
    <property type="entry name" value="manA"/>
    <property type="match status" value="1"/>
</dbReference>
<dbReference type="EC" id="5.3.1.8" evidence="4"/>
<dbReference type="PIRSF" id="PIRSF001480">
    <property type="entry name" value="Mannose-6-phosphate_isomerase"/>
    <property type="match status" value="1"/>
</dbReference>
<feature type="binding site" evidence="11">
    <location>
        <position position="263"/>
    </location>
    <ligand>
        <name>Zn(2+)</name>
        <dbReference type="ChEBI" id="CHEBI:29105"/>
    </ligand>
</feature>
<proteinExistence type="evidence at transcript level"/>
<dbReference type="CDD" id="cd07011">
    <property type="entry name" value="cupin_PMI_type_I_N"/>
    <property type="match status" value="1"/>
</dbReference>
<evidence type="ECO:0000256" key="7">
    <source>
        <dbReference type="ARBA" id="ARBA00023235"/>
    </source>
</evidence>
<evidence type="ECO:0000313" key="15">
    <source>
        <dbReference type="EMBL" id="SVE92439.1"/>
    </source>
</evidence>
<dbReference type="GO" id="GO:0005975">
    <property type="term" value="P:carbohydrate metabolic process"/>
    <property type="evidence" value="ECO:0007669"/>
    <property type="project" value="InterPro"/>
</dbReference>
<keyword evidence="6 11" id="KW-0862">Zinc</keyword>
<dbReference type="GO" id="GO:0009298">
    <property type="term" value="P:GDP-mannose biosynthetic process"/>
    <property type="evidence" value="ECO:0007669"/>
    <property type="project" value="UniProtKB-UniPathway"/>
</dbReference>
<dbReference type="Pfam" id="PF20511">
    <property type="entry name" value="PMI_typeI_cat"/>
    <property type="match status" value="1"/>
</dbReference>
<dbReference type="PRINTS" id="PR00714">
    <property type="entry name" value="MAN6PISMRASE"/>
</dbReference>
<dbReference type="GO" id="GO:0005829">
    <property type="term" value="C:cytosol"/>
    <property type="evidence" value="ECO:0007669"/>
    <property type="project" value="TreeGrafter"/>
</dbReference>
<evidence type="ECO:0000256" key="12">
    <source>
        <dbReference type="RuleBase" id="RU004248"/>
    </source>
</evidence>
<feature type="domain" description="Phosphomannose isomerase type I helical insertion" evidence="14">
    <location>
        <begin position="164"/>
        <end position="244"/>
    </location>
</feature>
<dbReference type="FunFam" id="1.10.441.10:FF:000003">
    <property type="entry name" value="Mannose-6-phosphate isomerase"/>
    <property type="match status" value="1"/>
</dbReference>
<gene>
    <name evidence="15" type="primary">EOG090X07LH</name>
</gene>
<dbReference type="InterPro" id="IPR011051">
    <property type="entry name" value="RmlC_Cupin_sf"/>
</dbReference>
<dbReference type="GO" id="GO:0008270">
    <property type="term" value="F:zinc ion binding"/>
    <property type="evidence" value="ECO:0007669"/>
    <property type="project" value="InterPro"/>
</dbReference>
<feature type="binding site" evidence="11">
    <location>
        <position position="100"/>
    </location>
    <ligand>
        <name>Zn(2+)</name>
        <dbReference type="ChEBI" id="CHEBI:29105"/>
    </ligand>
</feature>
<dbReference type="GO" id="GO:0004476">
    <property type="term" value="F:mannose-6-phosphate isomerase activity"/>
    <property type="evidence" value="ECO:0007669"/>
    <property type="project" value="UniProtKB-EC"/>
</dbReference>
<evidence type="ECO:0000256" key="3">
    <source>
        <dbReference type="ARBA" id="ARBA00010772"/>
    </source>
</evidence>
<evidence type="ECO:0000256" key="10">
    <source>
        <dbReference type="PIRSR" id="PIRSR001480-1"/>
    </source>
</evidence>
<evidence type="ECO:0000256" key="4">
    <source>
        <dbReference type="ARBA" id="ARBA00011956"/>
    </source>
</evidence>
<dbReference type="PROSITE" id="PS00966">
    <property type="entry name" value="PMI_I_2"/>
    <property type="match status" value="1"/>
</dbReference>
<comment type="pathway">
    <text evidence="2 12">Nucleotide-sugar biosynthesis; GDP-alpha-D-mannose biosynthesis; alpha-D-mannose 1-phosphate from D-fructose 6-phosphate: step 1/2.</text>
</comment>
<accession>A0A4Y7NGW3</accession>
<evidence type="ECO:0000256" key="11">
    <source>
        <dbReference type="PIRSR" id="PIRSR001480-2"/>
    </source>
</evidence>
<dbReference type="InterPro" id="IPR046457">
    <property type="entry name" value="PMI_typeI_cat"/>
</dbReference>
<name>A0A4Y7NGW3_9CRUS</name>
<dbReference type="InterPro" id="IPR001250">
    <property type="entry name" value="Man6P_Isoase-1"/>
</dbReference>
<comment type="catalytic activity">
    <reaction evidence="1">
        <text>D-mannose 6-phosphate = D-fructose 6-phosphate</text>
        <dbReference type="Rhea" id="RHEA:12356"/>
        <dbReference type="ChEBI" id="CHEBI:58735"/>
        <dbReference type="ChEBI" id="CHEBI:61527"/>
        <dbReference type="EC" id="5.3.1.8"/>
    </reaction>
</comment>
<evidence type="ECO:0000256" key="6">
    <source>
        <dbReference type="ARBA" id="ARBA00022833"/>
    </source>
</evidence>
<dbReference type="Pfam" id="PF20512">
    <property type="entry name" value="PMI_typeI_hel"/>
    <property type="match status" value="1"/>
</dbReference>
<evidence type="ECO:0000256" key="9">
    <source>
        <dbReference type="ARBA" id="ARBA00030762"/>
    </source>
</evidence>
<protein>
    <recommendedName>
        <fullName evidence="4">mannose-6-phosphate isomerase</fullName>
        <ecNumber evidence="4">5.3.1.8</ecNumber>
    </recommendedName>
    <alternativeName>
        <fullName evidence="8">Phosphohexomutase</fullName>
    </alternativeName>
    <alternativeName>
        <fullName evidence="9">Phosphomannose isomerase</fullName>
    </alternativeName>
</protein>
<comment type="similarity">
    <text evidence="3">Belongs to the mannose-6-phosphate isomerase type 1 family.</text>
</comment>
<evidence type="ECO:0000256" key="8">
    <source>
        <dbReference type="ARBA" id="ARBA00029741"/>
    </source>
</evidence>
<comment type="cofactor">
    <cofactor evidence="11">
        <name>Zn(2+)</name>
        <dbReference type="ChEBI" id="CHEBI:29105"/>
    </cofactor>
    <text evidence="11">Binds 1 zinc ion per subunit.</text>
</comment>
<dbReference type="InterPro" id="IPR018050">
    <property type="entry name" value="Pmannose_isomerase-type1_CS"/>
</dbReference>
<evidence type="ECO:0000259" key="13">
    <source>
        <dbReference type="Pfam" id="PF20511"/>
    </source>
</evidence>
<feature type="binding site" evidence="11">
    <location>
        <position position="127"/>
    </location>
    <ligand>
        <name>Zn(2+)</name>
        <dbReference type="ChEBI" id="CHEBI:29105"/>
    </ligand>
</feature>
<sequence length="411" mass="45902">MEIRCFIQRYAWGKLGESSLVAKLSKVTSTDTEFNQDPYAELWMGTHPSGPSVLASSRQTLLNYLLNNDEVLGQAEKTKFGTDLPFLFKALSVAKPLSIQAHPNKKHAEELFATHPDLYKDPNHKPEMVTAWLGPFEALCGFRPIADIKFFFQEIDELAAVVGKKACEELAKAKSESEEILALRGCFSALMSSSEESIASALKQFEQRIPSLSDEKRKSLLCELFMRIAADYPGDVGCWSVYFMNYVILEEGESMFLGPNVPHAYIYGDCLECMACSDNVVRAGLTPKFKDIDTLCSMLDYQPGPVDRFRMHWSKLDEFYETCSPPVPDFAMARLRLPACATVNEAYRLPARSNASIILVLQGRAKGQATISQSEVDLSFGRVLFLNAGQQLTLTVNDEDDLIVYQAFSNV</sequence>
<dbReference type="AlphaFoldDB" id="A0A4Y7NGW3"/>
<evidence type="ECO:0000259" key="14">
    <source>
        <dbReference type="Pfam" id="PF20512"/>
    </source>
</evidence>
<dbReference type="InterPro" id="IPR016305">
    <property type="entry name" value="Mannose-6-P_Isomerase"/>
</dbReference>
<dbReference type="PANTHER" id="PTHR10309">
    <property type="entry name" value="MANNOSE-6-PHOSPHATE ISOMERASE"/>
    <property type="match status" value="1"/>
</dbReference>
<evidence type="ECO:0000256" key="5">
    <source>
        <dbReference type="ARBA" id="ARBA00022723"/>
    </source>
</evidence>
<dbReference type="UniPathway" id="UPA00126">
    <property type="reaction ID" value="UER00423"/>
</dbReference>
<keyword evidence="5 11" id="KW-0479">Metal-binding</keyword>
<dbReference type="InterPro" id="IPR046458">
    <property type="entry name" value="PMI_typeI_hel"/>
</dbReference>
<dbReference type="Gene3D" id="1.10.441.10">
    <property type="entry name" value="Phosphomannose Isomerase, domain 2"/>
    <property type="match status" value="1"/>
</dbReference>
<dbReference type="SUPFAM" id="SSF51182">
    <property type="entry name" value="RmlC-like cupins"/>
    <property type="match status" value="1"/>
</dbReference>